<accession>A0ABW5PDI5</accession>
<dbReference type="EMBL" id="JBHUME010000007">
    <property type="protein sequence ID" value="MFD2613030.1"/>
    <property type="molecule type" value="Genomic_DNA"/>
</dbReference>
<evidence type="ECO:0000259" key="2">
    <source>
        <dbReference type="Pfam" id="PF20250"/>
    </source>
</evidence>
<comment type="caution">
    <text evidence="3">The sequence shown here is derived from an EMBL/GenBank/DDBJ whole genome shotgun (WGS) entry which is preliminary data.</text>
</comment>
<dbReference type="RefSeq" id="WP_377602917.1">
    <property type="nucleotide sequence ID" value="NZ_JBHUME010000007.1"/>
</dbReference>
<reference evidence="4" key="1">
    <citation type="journal article" date="2019" name="Int. J. Syst. Evol. Microbiol.">
        <title>The Global Catalogue of Microorganisms (GCM) 10K type strain sequencing project: providing services to taxonomists for standard genome sequencing and annotation.</title>
        <authorList>
            <consortium name="The Broad Institute Genomics Platform"/>
            <consortium name="The Broad Institute Genome Sequencing Center for Infectious Disease"/>
            <person name="Wu L."/>
            <person name="Ma J."/>
        </authorList>
    </citation>
    <scope>NUCLEOTIDE SEQUENCE [LARGE SCALE GENOMIC DNA]</scope>
    <source>
        <strain evidence="4">KCTC 3950</strain>
    </source>
</reference>
<dbReference type="PANTHER" id="PTHR38032:SF1">
    <property type="entry name" value="RNA-BINDING PROTEIN KHPB N-TERMINAL DOMAIN-CONTAINING PROTEIN"/>
    <property type="match status" value="1"/>
</dbReference>
<gene>
    <name evidence="3" type="ORF">ACFSUF_11405</name>
</gene>
<dbReference type="InterPro" id="IPR005646">
    <property type="entry name" value="FapA"/>
</dbReference>
<dbReference type="Pfam" id="PF20250">
    <property type="entry name" value="FapA_N"/>
    <property type="match status" value="1"/>
</dbReference>
<name>A0ABW5PDI5_9BACL</name>
<dbReference type="Proteomes" id="UP001597541">
    <property type="component" value="Unassembled WGS sequence"/>
</dbReference>
<feature type="coiled-coil region" evidence="1">
    <location>
        <begin position="342"/>
        <end position="369"/>
    </location>
</feature>
<keyword evidence="1" id="KW-0175">Coiled coil</keyword>
<sequence length="469" mass="51425">MSTRTYPIEHYVSLVLSDDKLKAFVQFIDIDEKFSVTLEELEQLLESRQIVHGIQTHVLSYMVSDPQQYVFNQALVASGEVPQDGKDGYIQFQYDLDNKDRKPVELIDGTVDFKEIIDLRNVKRGQLIAERIPALPGQNGRAVTGEELAGKHGREARFKLGKNVVIDPEQIRVYAAIDGMVTKTDRDKVNVFPVYEVNGDVDYSIGNIDFVGTVVIRGNVLTGFRVKAAGDIRVIGGVEGAELEAEGSIEITAGVLGHNKGYIRAGSSVKSSFIQEGNVYAGEDVVVTQSIMHSQVRAKRSVLCNGAKGLIVGGLIQAGESVVARTVGNTMSTATAIEVGVVPELRNELQQLRSQLKLNMENADKTEKALILLDQMAAAGSLGPDKMAMRVKLAHTKRQTADEQNVLRDKILGIEKTLEDTEKARVDVISTIYGGAKIVIGRYTKFVKDPCQRVTFRYLDGDIGMVAGR</sequence>
<feature type="domain" description="Flagellar Assembly Protein A N-terminal region" evidence="2">
    <location>
        <begin position="13"/>
        <end position="184"/>
    </location>
</feature>
<dbReference type="InterPro" id="IPR046865">
    <property type="entry name" value="FapA_b_solenoid"/>
</dbReference>
<proteinExistence type="predicted"/>
<evidence type="ECO:0000313" key="4">
    <source>
        <dbReference type="Proteomes" id="UP001597541"/>
    </source>
</evidence>
<dbReference type="PANTHER" id="PTHR38032">
    <property type="entry name" value="POLYMERASE-RELATED"/>
    <property type="match status" value="1"/>
</dbReference>
<protein>
    <submittedName>
        <fullName evidence="3">DUF342 domain-containing protein</fullName>
    </submittedName>
</protein>
<keyword evidence="4" id="KW-1185">Reference proteome</keyword>
<organism evidence="3 4">
    <name type="scientific">Paenibacillus gansuensis</name>
    <dbReference type="NCBI Taxonomy" id="306542"/>
    <lineage>
        <taxon>Bacteria</taxon>
        <taxon>Bacillati</taxon>
        <taxon>Bacillota</taxon>
        <taxon>Bacilli</taxon>
        <taxon>Bacillales</taxon>
        <taxon>Paenibacillaceae</taxon>
        <taxon>Paenibacillus</taxon>
    </lineage>
</organism>
<evidence type="ECO:0000256" key="1">
    <source>
        <dbReference type="SAM" id="Coils"/>
    </source>
</evidence>
<dbReference type="Pfam" id="PF03961">
    <property type="entry name" value="FapA"/>
    <property type="match status" value="1"/>
</dbReference>
<dbReference type="InterPro" id="IPR046866">
    <property type="entry name" value="FapA_N"/>
</dbReference>
<evidence type="ECO:0000313" key="3">
    <source>
        <dbReference type="EMBL" id="MFD2613030.1"/>
    </source>
</evidence>